<dbReference type="GO" id="GO:0003924">
    <property type="term" value="F:GTPase activity"/>
    <property type="evidence" value="ECO:0007669"/>
    <property type="project" value="InterPro"/>
</dbReference>
<dbReference type="STRING" id="667725.A0A0L0GB33"/>
<name>A0A0L0GB33_9EUKA</name>
<evidence type="ECO:0000313" key="4">
    <source>
        <dbReference type="EMBL" id="KNC86210.1"/>
    </source>
</evidence>
<keyword evidence="2" id="KW-0493">Microtubule</keyword>
<dbReference type="GO" id="GO:0005874">
    <property type="term" value="C:microtubule"/>
    <property type="evidence" value="ECO:0007669"/>
    <property type="project" value="UniProtKB-KW"/>
</dbReference>
<feature type="non-terminal residue" evidence="4">
    <location>
        <position position="1"/>
    </location>
</feature>
<feature type="domain" description="Tubulin/FtsZ GTPase" evidence="3">
    <location>
        <begin position="1"/>
        <end position="76"/>
    </location>
</feature>
<sequence length="79" mass="8938">FWETISEEHGIDGEGQWVGDNETQQLERIDVYYNEASGGKYVPRAVLVDLEPGTMNSVRAGKNGHLFRPDNFVYGQVHL</sequence>
<evidence type="ECO:0000259" key="3">
    <source>
        <dbReference type="Pfam" id="PF00091"/>
    </source>
</evidence>
<dbReference type="Gene3D" id="3.40.50.1440">
    <property type="entry name" value="Tubulin/FtsZ, GTPase domain"/>
    <property type="match status" value="1"/>
</dbReference>
<keyword evidence="5" id="KW-1185">Reference proteome</keyword>
<dbReference type="InterPro" id="IPR003008">
    <property type="entry name" value="Tubulin_FtsZ_GTPase"/>
</dbReference>
<evidence type="ECO:0000256" key="2">
    <source>
        <dbReference type="ARBA" id="ARBA00022701"/>
    </source>
</evidence>
<protein>
    <recommendedName>
        <fullName evidence="3">Tubulin/FtsZ GTPase domain-containing protein</fullName>
    </recommendedName>
</protein>
<dbReference type="Pfam" id="PF00091">
    <property type="entry name" value="Tubulin"/>
    <property type="match status" value="1"/>
</dbReference>
<dbReference type="PANTHER" id="PTHR36527:SF3">
    <property type="entry name" value="OS01G0282866 PROTEIN"/>
    <property type="match status" value="1"/>
</dbReference>
<dbReference type="SUPFAM" id="SSF52490">
    <property type="entry name" value="Tubulin nucleotide-binding domain-like"/>
    <property type="match status" value="1"/>
</dbReference>
<evidence type="ECO:0000256" key="1">
    <source>
        <dbReference type="ARBA" id="ARBA00009636"/>
    </source>
</evidence>
<proteinExistence type="inferred from homology"/>
<organism evidence="4 5">
    <name type="scientific">Sphaeroforma arctica JP610</name>
    <dbReference type="NCBI Taxonomy" id="667725"/>
    <lineage>
        <taxon>Eukaryota</taxon>
        <taxon>Ichthyosporea</taxon>
        <taxon>Ichthyophonida</taxon>
        <taxon>Sphaeroforma</taxon>
    </lineage>
</organism>
<dbReference type="EMBL" id="KQ241663">
    <property type="protein sequence ID" value="KNC86210.1"/>
    <property type="molecule type" value="Genomic_DNA"/>
</dbReference>
<dbReference type="OrthoDB" id="1662883at2759"/>
<dbReference type="RefSeq" id="XP_014160112.1">
    <property type="nucleotide sequence ID" value="XM_014304637.1"/>
</dbReference>
<dbReference type="GO" id="GO:0005200">
    <property type="term" value="F:structural constituent of cytoskeleton"/>
    <property type="evidence" value="ECO:0007669"/>
    <property type="project" value="InterPro"/>
</dbReference>
<dbReference type="InterPro" id="IPR036525">
    <property type="entry name" value="Tubulin/FtsZ_GTPase_sf"/>
</dbReference>
<dbReference type="PANTHER" id="PTHR36527">
    <property type="entry name" value="OS01G0282866 PROTEIN"/>
    <property type="match status" value="1"/>
</dbReference>
<reference evidence="4 5" key="1">
    <citation type="submission" date="2011-02" db="EMBL/GenBank/DDBJ databases">
        <title>The Genome Sequence of Sphaeroforma arctica JP610.</title>
        <authorList>
            <consortium name="The Broad Institute Genome Sequencing Platform"/>
            <person name="Russ C."/>
            <person name="Cuomo C."/>
            <person name="Young S.K."/>
            <person name="Zeng Q."/>
            <person name="Gargeya S."/>
            <person name="Alvarado L."/>
            <person name="Berlin A."/>
            <person name="Chapman S.B."/>
            <person name="Chen Z."/>
            <person name="Freedman E."/>
            <person name="Gellesch M."/>
            <person name="Goldberg J."/>
            <person name="Griggs A."/>
            <person name="Gujja S."/>
            <person name="Heilman E."/>
            <person name="Heiman D."/>
            <person name="Howarth C."/>
            <person name="Mehta T."/>
            <person name="Neiman D."/>
            <person name="Pearson M."/>
            <person name="Roberts A."/>
            <person name="Saif S."/>
            <person name="Shea T."/>
            <person name="Shenoy N."/>
            <person name="Sisk P."/>
            <person name="Stolte C."/>
            <person name="Sykes S."/>
            <person name="White J."/>
            <person name="Yandava C."/>
            <person name="Burger G."/>
            <person name="Gray M.W."/>
            <person name="Holland P.W.H."/>
            <person name="King N."/>
            <person name="Lang F.B.F."/>
            <person name="Roger A.J."/>
            <person name="Ruiz-Trillo I."/>
            <person name="Haas B."/>
            <person name="Nusbaum C."/>
            <person name="Birren B."/>
        </authorList>
    </citation>
    <scope>NUCLEOTIDE SEQUENCE [LARGE SCALE GENOMIC DNA]</scope>
    <source>
        <strain evidence="4 5">JP610</strain>
    </source>
</reference>
<dbReference type="InterPro" id="IPR002453">
    <property type="entry name" value="Beta_tubulin"/>
</dbReference>
<accession>A0A0L0GB33</accession>
<dbReference type="PRINTS" id="PR01163">
    <property type="entry name" value="BETATUBULIN"/>
</dbReference>
<dbReference type="GeneID" id="25902151"/>
<dbReference type="eggNOG" id="KOG1375">
    <property type="taxonomic scope" value="Eukaryota"/>
</dbReference>
<dbReference type="GO" id="GO:0005525">
    <property type="term" value="F:GTP binding"/>
    <property type="evidence" value="ECO:0007669"/>
    <property type="project" value="InterPro"/>
</dbReference>
<dbReference type="GO" id="GO:0007017">
    <property type="term" value="P:microtubule-based process"/>
    <property type="evidence" value="ECO:0007669"/>
    <property type="project" value="InterPro"/>
</dbReference>
<gene>
    <name evidence="4" type="ORF">SARC_01647</name>
</gene>
<dbReference type="AlphaFoldDB" id="A0A0L0GB33"/>
<evidence type="ECO:0000313" key="5">
    <source>
        <dbReference type="Proteomes" id="UP000054560"/>
    </source>
</evidence>
<comment type="similarity">
    <text evidence="1">Belongs to the tubulin family.</text>
</comment>
<dbReference type="Proteomes" id="UP000054560">
    <property type="component" value="Unassembled WGS sequence"/>
</dbReference>